<name>A0A8B3GZN1_LACPA</name>
<dbReference type="Gene3D" id="3.30.420.10">
    <property type="entry name" value="Ribonuclease H-like superfamily/Ribonuclease H"/>
    <property type="match status" value="1"/>
</dbReference>
<dbReference type="EMBL" id="LKGI01000040">
    <property type="protein sequence ID" value="RNE32470.1"/>
    <property type="molecule type" value="Genomic_DNA"/>
</dbReference>
<dbReference type="InterPro" id="IPR048020">
    <property type="entry name" value="Transpos_IS3"/>
</dbReference>
<comment type="caution">
    <text evidence="3">The sequence shown here is derived from an EMBL/GenBank/DDBJ whole genome shotgun (WGS) entry which is preliminary data.</text>
</comment>
<organism evidence="3 4">
    <name type="scientific">Lacticaseibacillus paracasei</name>
    <name type="common">Lactobacillus paracasei</name>
    <dbReference type="NCBI Taxonomy" id="1597"/>
    <lineage>
        <taxon>Bacteria</taxon>
        <taxon>Bacillati</taxon>
        <taxon>Bacillota</taxon>
        <taxon>Bacilli</taxon>
        <taxon>Lactobacillales</taxon>
        <taxon>Lactobacillaceae</taxon>
        <taxon>Lacticaseibacillus</taxon>
    </lineage>
</organism>
<dbReference type="PROSITE" id="PS50994">
    <property type="entry name" value="INTEGRASE"/>
    <property type="match status" value="1"/>
</dbReference>
<dbReference type="InterPro" id="IPR050900">
    <property type="entry name" value="Transposase_IS3/IS150/IS904"/>
</dbReference>
<dbReference type="InterPro" id="IPR025948">
    <property type="entry name" value="HTH-like_dom"/>
</dbReference>
<proteinExistence type="predicted"/>
<dbReference type="GO" id="GO:0003676">
    <property type="term" value="F:nucleic acid binding"/>
    <property type="evidence" value="ECO:0007669"/>
    <property type="project" value="InterPro"/>
</dbReference>
<dbReference type="InterPro" id="IPR012337">
    <property type="entry name" value="RNaseH-like_sf"/>
</dbReference>
<dbReference type="NCBIfam" id="NF033516">
    <property type="entry name" value="transpos_IS3"/>
    <property type="match status" value="1"/>
</dbReference>
<dbReference type="Pfam" id="PF13276">
    <property type="entry name" value="HTH_21"/>
    <property type="match status" value="1"/>
</dbReference>
<feature type="domain" description="Integrase catalytic" evidence="2">
    <location>
        <begin position="96"/>
        <end position="273"/>
    </location>
</feature>
<accession>A0A8B3GZN1</accession>
<evidence type="ECO:0000256" key="1">
    <source>
        <dbReference type="ARBA" id="ARBA00002286"/>
    </source>
</evidence>
<sequence length="279" mass="32221">MPNPRCFQSSVLSLSIPKPSKRRAEDAGLKQRILRIFAEFKQRYGVMKIHHELNLELQPLQLRCSPRRISRLMKELDIHSVTVNKWKAASASKTKVEQRPNLLKQDFSTTGLNQKWTADMTYIQTKRNGWCYLSTIMDLHSRRIIGYSFSKKMATDLVLKTLESAVKNRTITGDLIIHTDLGSQYTSDNYNQRLTELHIRHSYSRKGCPYDNAPMESFHASLKKECVYPVPVFEDYETAAAVLFEYVHAFYNRKRIHSSLGYQTPLQVEIATLTSQMAA</sequence>
<protein>
    <submittedName>
        <fullName evidence="3">Putative transposase OrfB</fullName>
    </submittedName>
</protein>
<dbReference type="InterPro" id="IPR036397">
    <property type="entry name" value="RNaseH_sf"/>
</dbReference>
<dbReference type="SUPFAM" id="SSF53098">
    <property type="entry name" value="Ribonuclease H-like"/>
    <property type="match status" value="1"/>
</dbReference>
<evidence type="ECO:0000313" key="3">
    <source>
        <dbReference type="EMBL" id="RNE32470.1"/>
    </source>
</evidence>
<dbReference type="Proteomes" id="UP000284123">
    <property type="component" value="Unassembled WGS sequence"/>
</dbReference>
<dbReference type="Pfam" id="PF13333">
    <property type="entry name" value="rve_2"/>
    <property type="match status" value="1"/>
</dbReference>
<reference evidence="3 4" key="1">
    <citation type="journal article" date="2018" name="Front. Microbiol.">
        <title>Conversion of Methionine to Cysteine in Lactobacillus paracasei Depends on the Highly Mobile cysK-ctl-cysE Gene Cluster.</title>
        <authorList>
            <person name="Wuthrich D."/>
            <person name="Irmler S."/>
            <person name="Berthoud H."/>
            <person name="Guggenbuhl B."/>
            <person name="Eugster E."/>
            <person name="Bruggmann R."/>
        </authorList>
    </citation>
    <scope>NUCLEOTIDE SEQUENCE [LARGE SCALE GENOMIC DNA]</scope>
    <source>
        <strain evidence="3 4">FAM6012</strain>
    </source>
</reference>
<dbReference type="RefSeq" id="WP_275087490.1">
    <property type="nucleotide sequence ID" value="NZ_LKGI01000040.1"/>
</dbReference>
<dbReference type="GO" id="GO:0015074">
    <property type="term" value="P:DNA integration"/>
    <property type="evidence" value="ECO:0007669"/>
    <property type="project" value="InterPro"/>
</dbReference>
<comment type="function">
    <text evidence="1">Involved in the transposition of the insertion sequence.</text>
</comment>
<dbReference type="Pfam" id="PF00665">
    <property type="entry name" value="rve"/>
    <property type="match status" value="1"/>
</dbReference>
<gene>
    <name evidence="3" type="ORF">FAM6012_00624</name>
</gene>
<dbReference type="InterPro" id="IPR001584">
    <property type="entry name" value="Integrase_cat-core"/>
</dbReference>
<evidence type="ECO:0000313" key="4">
    <source>
        <dbReference type="Proteomes" id="UP000284123"/>
    </source>
</evidence>
<dbReference type="PANTHER" id="PTHR46889">
    <property type="entry name" value="TRANSPOSASE INSF FOR INSERTION SEQUENCE IS3B-RELATED"/>
    <property type="match status" value="1"/>
</dbReference>
<dbReference type="AlphaFoldDB" id="A0A8B3GZN1"/>
<evidence type="ECO:0000259" key="2">
    <source>
        <dbReference type="PROSITE" id="PS50994"/>
    </source>
</evidence>
<dbReference type="PANTHER" id="PTHR46889:SF7">
    <property type="entry name" value="TRANSPOSASE FOR INSERTION SEQUENCE ELEMENT IS904"/>
    <property type="match status" value="1"/>
</dbReference>